<dbReference type="EMBL" id="JJQJ01000188">
    <property type="protein sequence ID" value="KKH45098.1"/>
    <property type="molecule type" value="Genomic_DNA"/>
</dbReference>
<evidence type="ECO:0000313" key="9">
    <source>
        <dbReference type="EMBL" id="KKH41688.1"/>
    </source>
</evidence>
<evidence type="ECO:0000313" key="15">
    <source>
        <dbReference type="EMBL" id="KKH91288.1"/>
    </source>
</evidence>
<evidence type="ECO:0000313" key="26">
    <source>
        <dbReference type="Proteomes" id="UP000034468"/>
    </source>
</evidence>
<evidence type="ECO:0000313" key="2">
    <source>
        <dbReference type="EMBL" id="KKG53226.1"/>
    </source>
</evidence>
<dbReference type="Proteomes" id="UP000034872">
    <property type="component" value="Unassembled WGS sequence"/>
</dbReference>
<evidence type="ECO:0000313" key="25">
    <source>
        <dbReference type="Proteomes" id="UP000034450"/>
    </source>
</evidence>
<evidence type="ECO:0000313" key="29">
    <source>
        <dbReference type="Proteomes" id="UP000034668"/>
    </source>
</evidence>
<dbReference type="EMBL" id="JJPI01000088">
    <property type="protein sequence ID" value="KKG53226.1"/>
    <property type="molecule type" value="Genomic_DNA"/>
</dbReference>
<proteinExistence type="predicted"/>
<evidence type="ECO:0000313" key="13">
    <source>
        <dbReference type="EMBL" id="KKH78013.1"/>
    </source>
</evidence>
<evidence type="ECO:0000313" key="31">
    <source>
        <dbReference type="Proteomes" id="UP000034872"/>
    </source>
</evidence>
<dbReference type="Proteomes" id="UP000034668">
    <property type="component" value="Unassembled WGS sequence"/>
</dbReference>
<protein>
    <submittedName>
        <fullName evidence="10">Uncharacterized protein</fullName>
    </submittedName>
</protein>
<dbReference type="Proteomes" id="UP000300067">
    <property type="component" value="Chromosome"/>
</dbReference>
<name>A0A0F8N2V8_METMZ</name>
<evidence type="ECO:0000313" key="34">
    <source>
        <dbReference type="Proteomes" id="UP000300067"/>
    </source>
</evidence>
<evidence type="ECO:0000313" key="18">
    <source>
        <dbReference type="Proteomes" id="UP000033814"/>
    </source>
</evidence>
<organism evidence="10 19">
    <name type="scientific">Methanosarcina mazei</name>
    <name type="common">Methanosarcina frisia</name>
    <dbReference type="NCBI Taxonomy" id="2209"/>
    <lineage>
        <taxon>Archaea</taxon>
        <taxon>Methanobacteriati</taxon>
        <taxon>Methanobacteriota</taxon>
        <taxon>Stenosarchaea group</taxon>
        <taxon>Methanomicrobia</taxon>
        <taxon>Methanosarcinales</taxon>
        <taxon>Methanosarcinaceae</taxon>
        <taxon>Methanosarcina</taxon>
    </lineage>
</organism>
<dbReference type="Proteomes" id="UP000034188">
    <property type="component" value="Unassembled WGS sequence"/>
</dbReference>
<evidence type="ECO:0000313" key="32">
    <source>
        <dbReference type="Proteomes" id="UP000034925"/>
    </source>
</evidence>
<dbReference type="Proteomes" id="UP000034450">
    <property type="component" value="Unassembled WGS sequence"/>
</dbReference>
<dbReference type="PATRIC" id="fig|2209.42.peg.3579"/>
<dbReference type="EMBL" id="JJQN01000192">
    <property type="protein sequence ID" value="KKH54673.1"/>
    <property type="molecule type" value="Genomic_DNA"/>
</dbReference>
<evidence type="ECO:0000313" key="3">
    <source>
        <dbReference type="EMBL" id="KKG64989.1"/>
    </source>
</evidence>
<evidence type="ECO:0000313" key="5">
    <source>
        <dbReference type="EMBL" id="KKG74514.1"/>
    </source>
</evidence>
<evidence type="ECO:0000313" key="12">
    <source>
        <dbReference type="EMBL" id="KKH54673.1"/>
    </source>
</evidence>
<dbReference type="Proteomes" id="UP000034925">
    <property type="component" value="Unassembled WGS sequence"/>
</dbReference>
<dbReference type="AlphaFoldDB" id="A0A0F8N2V8"/>
<evidence type="ECO:0000313" key="4">
    <source>
        <dbReference type="EMBL" id="KKG65317.1"/>
    </source>
</evidence>
<dbReference type="Proteomes" id="UP000034944">
    <property type="component" value="Unassembled WGS sequence"/>
</dbReference>
<dbReference type="EMBL" id="JJPL01000072">
    <property type="protein sequence ID" value="KKG65317.1"/>
    <property type="molecule type" value="Genomic_DNA"/>
</dbReference>
<dbReference type="EMBL" id="JJPZ01000017">
    <property type="protein sequence ID" value="KKH14418.1"/>
    <property type="molecule type" value="Genomic_DNA"/>
</dbReference>
<evidence type="ECO:0000313" key="30">
    <source>
        <dbReference type="Proteomes" id="UP000034672"/>
    </source>
</evidence>
<evidence type="ECO:0000313" key="7">
    <source>
        <dbReference type="EMBL" id="KKH14418.1"/>
    </source>
</evidence>
<dbReference type="Proteomes" id="UP000034424">
    <property type="component" value="Unassembled WGS sequence"/>
</dbReference>
<evidence type="ECO:0000313" key="20">
    <source>
        <dbReference type="Proteomes" id="UP000034074"/>
    </source>
</evidence>
<evidence type="ECO:0000313" key="17">
    <source>
        <dbReference type="EMBL" id="QCR17658.1"/>
    </source>
</evidence>
<evidence type="ECO:0000313" key="8">
    <source>
        <dbReference type="EMBL" id="KKH24153.1"/>
    </source>
</evidence>
<evidence type="ECO:0000313" key="23">
    <source>
        <dbReference type="Proteomes" id="UP000034232"/>
    </source>
</evidence>
<dbReference type="EMBL" id="JJQZ01000093">
    <property type="protein sequence ID" value="KKH95659.1"/>
    <property type="molecule type" value="Genomic_DNA"/>
</dbReference>
<dbReference type="EMBL" id="JJQR01000027">
    <property type="protein sequence ID" value="KKH78013.1"/>
    <property type="molecule type" value="Genomic_DNA"/>
</dbReference>
<dbReference type="EMBL" id="JJQX01000188">
    <property type="protein sequence ID" value="KKH91288.1"/>
    <property type="molecule type" value="Genomic_DNA"/>
</dbReference>
<dbReference type="EMBL" id="JJPN01000028">
    <property type="protein sequence ID" value="KKG74514.1"/>
    <property type="molecule type" value="Genomic_DNA"/>
</dbReference>
<dbReference type="EMBL" id="JJOS01000111">
    <property type="protein sequence ID" value="KKF99824.1"/>
    <property type="molecule type" value="Genomic_DNA"/>
</dbReference>
<evidence type="ECO:0000313" key="10">
    <source>
        <dbReference type="EMBL" id="KKH45098.1"/>
    </source>
</evidence>
<dbReference type="Proteomes" id="UP000033814">
    <property type="component" value="Unassembled WGS sequence"/>
</dbReference>
<dbReference type="EMBL" id="JJPU01000080">
    <property type="protein sequence ID" value="KKG98011.1"/>
    <property type="molecule type" value="Genomic_DNA"/>
</dbReference>
<dbReference type="Proteomes" id="UP000034074">
    <property type="component" value="Unassembled WGS sequence"/>
</dbReference>
<reference evidence="18 19" key="1">
    <citation type="journal article" date="2015" name="ISME J.">
        <title>Genomic and phenotypic differentiation among Methanosarcina mazei populations from Columbia River sediment.</title>
        <authorList>
            <person name="Youngblut N.D."/>
            <person name="Wirth J.S."/>
            <person name="Henriksen J.R."/>
            <person name="Smith M."/>
            <person name="Simon H."/>
            <person name="Metcalf W.W."/>
            <person name="Whitaker R.J."/>
        </authorList>
    </citation>
    <scope>NUCLEOTIDE SEQUENCE [LARGE SCALE GENOMIC DNA]</scope>
    <source>
        <strain evidence="8 22">1.F.A.2.8</strain>
        <strain evidence="9 30">1.H.A.1A.4</strain>
        <strain evidence="10 19">1.H.A.1A.6</strain>
        <strain evidence="11 23">1.H.A.2.3</strain>
        <strain evidence="12 25">1.H.A.2.6</strain>
        <strain evidence="13 32">1.H.M.1A.1</strain>
        <strain evidence="14 18">1.H.M.2.2</strain>
        <strain evidence="15 29">1.H.M.2.4</strain>
        <strain evidence="16 31">1.H.T.2.1</strain>
        <strain evidence="1 28">2.F.A.2.4</strain>
        <strain evidence="2 21">3.F.T.1A.1</strain>
        <strain evidence="3 27">3.F.T.1A.4</strain>
        <strain evidence="4 24">3.F.T.2.1</strain>
        <strain evidence="5 20">3.H.A.1A.2</strain>
        <strain evidence="6 26">3.H.M.1B.1</strain>
        <strain evidence="7 33">3.H.T.1A.2</strain>
    </source>
</reference>
<evidence type="ECO:0000313" key="19">
    <source>
        <dbReference type="Proteomes" id="UP000033864"/>
    </source>
</evidence>
<dbReference type="Proteomes" id="UP000034672">
    <property type="component" value="Unassembled WGS sequence"/>
</dbReference>
<sequence length="64" mass="7401">MEILYFRGYPQSLLKYATNMSLAVTSQVTTSSRKLIIRTHMRSRTTEDAYYLILKTEALKILIG</sequence>
<dbReference type="Proteomes" id="UP000034566">
    <property type="component" value="Unassembled WGS sequence"/>
</dbReference>
<accession>A0A0F8N2V8</accession>
<dbReference type="EMBL" id="JJPK01000014">
    <property type="protein sequence ID" value="KKG64989.1"/>
    <property type="molecule type" value="Genomic_DNA"/>
</dbReference>
<evidence type="ECO:0000313" key="27">
    <source>
        <dbReference type="Proteomes" id="UP000034566"/>
    </source>
</evidence>
<dbReference type="Proteomes" id="UP000034227">
    <property type="component" value="Unassembled WGS sequence"/>
</dbReference>
<dbReference type="Proteomes" id="UP000034232">
    <property type="component" value="Unassembled WGS sequence"/>
</dbReference>
<evidence type="ECO:0000313" key="33">
    <source>
        <dbReference type="Proteomes" id="UP000034944"/>
    </source>
</evidence>
<dbReference type="EMBL" id="JJQV01000109">
    <property type="protein sequence ID" value="KKH81585.1"/>
    <property type="molecule type" value="Genomic_DNA"/>
</dbReference>
<dbReference type="EMBL" id="JJQI01000026">
    <property type="protein sequence ID" value="KKH41688.1"/>
    <property type="molecule type" value="Genomic_DNA"/>
</dbReference>
<evidence type="ECO:0000313" key="1">
    <source>
        <dbReference type="EMBL" id="KKF99824.1"/>
    </source>
</evidence>
<evidence type="ECO:0000313" key="24">
    <source>
        <dbReference type="Proteomes" id="UP000034424"/>
    </source>
</evidence>
<evidence type="ECO:0000313" key="28">
    <source>
        <dbReference type="Proteomes" id="UP000034578"/>
    </source>
</evidence>
<dbReference type="EMBL" id="CP029709">
    <property type="protein sequence ID" value="QCR17658.1"/>
    <property type="molecule type" value="Genomic_DNA"/>
</dbReference>
<dbReference type="Proteomes" id="UP000033864">
    <property type="component" value="Unassembled WGS sequence"/>
</dbReference>
<evidence type="ECO:0000313" key="16">
    <source>
        <dbReference type="EMBL" id="KKH95659.1"/>
    </source>
</evidence>
<evidence type="ECO:0000313" key="21">
    <source>
        <dbReference type="Proteomes" id="UP000034188"/>
    </source>
</evidence>
<dbReference type="Proteomes" id="UP000034468">
    <property type="component" value="Unassembled WGS sequence"/>
</dbReference>
<keyword evidence="28" id="KW-1185">Reference proteome</keyword>
<evidence type="ECO:0000313" key="14">
    <source>
        <dbReference type="EMBL" id="KKH81585.1"/>
    </source>
</evidence>
<dbReference type="Proteomes" id="UP000034578">
    <property type="component" value="Unassembled WGS sequence"/>
</dbReference>
<reference evidence="17 34" key="2">
    <citation type="submission" date="2018-05" db="EMBL/GenBank/DDBJ databases">
        <title>Methanosarcina gilichinskyana sp. nov., a novel methanogenic archaeon isolated from Holocene permafrost, North East Russia.</title>
        <authorList>
            <person name="Oshurkova V."/>
            <person name="Meer M."/>
            <person name="Bochkareva O."/>
            <person name="Shcherbakova V."/>
        </authorList>
    </citation>
    <scope>NUCLEOTIDE SEQUENCE [LARGE SCALE GENOMIC DNA]</scope>
    <source>
        <strain evidence="17 34">JL01</strain>
    </source>
</reference>
<gene>
    <name evidence="17" type="ORF">DKM28_18075</name>
    <name evidence="2" type="ORF">DU33_16250</name>
    <name evidence="3" type="ORF">DU45_04190</name>
    <name evidence="5" type="ORF">DU46_07035</name>
    <name evidence="1" type="ORF">DU47_08120</name>
    <name evidence="8" type="ORF">DU58_03505</name>
    <name evidence="7" type="ORF">DU62_16915</name>
    <name evidence="6" type="ORF">DU66_04240</name>
    <name evidence="4" type="ORF">DU67_12915</name>
    <name evidence="9" type="ORF">DU71_04760</name>
    <name evidence="12" type="ORF">DU74_09365</name>
    <name evidence="11" type="ORF">DU76_14665</name>
    <name evidence="15" type="ORF">DU79_10045</name>
    <name evidence="14" type="ORF">DU82_01905</name>
    <name evidence="16" type="ORF">DU84_01800</name>
    <name evidence="10" type="ORF">DU85_04830</name>
    <name evidence="13" type="ORF">DU86_02540</name>
</gene>
<evidence type="ECO:0000313" key="6">
    <source>
        <dbReference type="EMBL" id="KKG98011.1"/>
    </source>
</evidence>
<dbReference type="EMBL" id="JJQM01000156">
    <property type="protein sequence ID" value="KKH51836.1"/>
    <property type="molecule type" value="Genomic_DNA"/>
</dbReference>
<evidence type="ECO:0000313" key="11">
    <source>
        <dbReference type="EMBL" id="KKH51836.1"/>
    </source>
</evidence>
<evidence type="ECO:0000313" key="22">
    <source>
        <dbReference type="Proteomes" id="UP000034227"/>
    </source>
</evidence>
<dbReference type="EMBL" id="JJQD01000182">
    <property type="protein sequence ID" value="KKH24153.1"/>
    <property type="molecule type" value="Genomic_DNA"/>
</dbReference>